<organism evidence="9 10">
    <name type="scientific">Glutinoglossum americanum</name>
    <dbReference type="NCBI Taxonomy" id="1670608"/>
    <lineage>
        <taxon>Eukaryota</taxon>
        <taxon>Fungi</taxon>
        <taxon>Dikarya</taxon>
        <taxon>Ascomycota</taxon>
        <taxon>Pezizomycotina</taxon>
        <taxon>Geoglossomycetes</taxon>
        <taxon>Geoglossales</taxon>
        <taxon>Geoglossaceae</taxon>
        <taxon>Glutinoglossum</taxon>
    </lineage>
</organism>
<dbReference type="GO" id="GO:0016020">
    <property type="term" value="C:membrane"/>
    <property type="evidence" value="ECO:0007669"/>
    <property type="project" value="UniProtKB-SubCell"/>
</dbReference>
<evidence type="ECO:0000256" key="1">
    <source>
        <dbReference type="ARBA" id="ARBA00004141"/>
    </source>
</evidence>
<dbReference type="PANTHER" id="PTHR10556">
    <property type="entry name" value="3-OXO-5-ALPHA-STEROID 4-DEHYDROGENASE"/>
    <property type="match status" value="1"/>
</dbReference>
<dbReference type="PANTHER" id="PTHR10556:SF43">
    <property type="entry name" value="STEROID 5-ALPHA-REDUCTASE DET2"/>
    <property type="match status" value="1"/>
</dbReference>
<evidence type="ECO:0000259" key="8">
    <source>
        <dbReference type="Pfam" id="PF02544"/>
    </source>
</evidence>
<protein>
    <recommendedName>
        <fullName evidence="8">3-oxo-5-alpha-steroid 4-dehydrogenase C-terminal domain-containing protein</fullName>
    </recommendedName>
</protein>
<dbReference type="PROSITE" id="PS50244">
    <property type="entry name" value="S5A_REDUCTASE"/>
    <property type="match status" value="1"/>
</dbReference>
<comment type="caution">
    <text evidence="9">The sequence shown here is derived from an EMBL/GenBank/DDBJ whole genome shotgun (WGS) entry which is preliminary data.</text>
</comment>
<dbReference type="InterPro" id="IPR039357">
    <property type="entry name" value="SRD5A/TECR"/>
</dbReference>
<dbReference type="Gene3D" id="3.80.20.20">
    <property type="entry name" value="Receptor L-domain"/>
    <property type="match status" value="1"/>
</dbReference>
<evidence type="ECO:0000256" key="4">
    <source>
        <dbReference type="ARBA" id="ARBA00022989"/>
    </source>
</evidence>
<feature type="region of interest" description="Disordered" evidence="6">
    <location>
        <begin position="505"/>
        <end position="527"/>
    </location>
</feature>
<comment type="subcellular location">
    <subcellularLocation>
        <location evidence="1">Membrane</location>
        <topology evidence="1">Multi-pass membrane protein</topology>
    </subcellularLocation>
</comment>
<sequence length="553" mass="59504">MSPIHLLVWTAALMFQIINAISIGGWLAGYGPTTKSDWGGRTLYIGLGVVVWALGFVGNIHYDCVLREIRRAAARTWEKREEAQGGRKQESKAVDKVYMLPRGGLFELILYPHFLCEWIEWAGYWIIGGWACLPARCFLLNEVSTMLPRSLQGKRWYIQRFGRDKVGQRKAVIPAVDCGADTITVQNQGDAKALESCTKISGDLVVSPVAAGAISLDGIQKIDGSLICHDAVNLTSLSAHDLTSIGKTFDLSGLIILSMLSFPSLSEVDSISWTALPTLQQLAFDKEVKKASQVLITNTQLNSLKGINLEQVDVFNVNNNQYLKEVRVELANVTKSLNVEANGKDLEADFPVLEWAFNITFRNCSGISLPSLKSVNGSIGFFDNYFTNLTAPNLTSTGPGGSVVFVSNSKLTTISLPALKTVGGALQIANNTECDTVDGFPSLSVVAGAVDFSGNFTSVILPALTDVRGGFNMQTSAKEFDCSGFKSYKNNGTIKGNQFVCNGNQQNPGKIGSTPTGSGSSPKKTGAAGRYEANVATMVGACVLIAGFRHISL</sequence>
<dbReference type="AlphaFoldDB" id="A0A9P8IG48"/>
<keyword evidence="4 7" id="KW-1133">Transmembrane helix</keyword>
<comment type="similarity">
    <text evidence="2">Belongs to the steroid 5-alpha reductase family.</text>
</comment>
<dbReference type="OrthoDB" id="536881at2759"/>
<dbReference type="GO" id="GO:0006629">
    <property type="term" value="P:lipid metabolic process"/>
    <property type="evidence" value="ECO:0007669"/>
    <property type="project" value="InterPro"/>
</dbReference>
<evidence type="ECO:0000313" key="10">
    <source>
        <dbReference type="Proteomes" id="UP000698800"/>
    </source>
</evidence>
<dbReference type="Proteomes" id="UP000698800">
    <property type="component" value="Unassembled WGS sequence"/>
</dbReference>
<dbReference type="Pfam" id="PF02544">
    <property type="entry name" value="Steroid_dh"/>
    <property type="match status" value="1"/>
</dbReference>
<name>A0A9P8IG48_9PEZI</name>
<keyword evidence="3 7" id="KW-0812">Transmembrane</keyword>
<evidence type="ECO:0000313" key="9">
    <source>
        <dbReference type="EMBL" id="KAH0543827.1"/>
    </source>
</evidence>
<keyword evidence="10" id="KW-1185">Reference proteome</keyword>
<accession>A0A9P8IG48</accession>
<reference evidence="9" key="1">
    <citation type="submission" date="2021-03" db="EMBL/GenBank/DDBJ databases">
        <title>Comparative genomics and phylogenomic investigation of the class Geoglossomycetes provide insights into ecological specialization and systematics.</title>
        <authorList>
            <person name="Melie T."/>
            <person name="Pirro S."/>
            <person name="Miller A.N."/>
            <person name="Quandt A."/>
        </authorList>
    </citation>
    <scope>NUCLEOTIDE SEQUENCE</scope>
    <source>
        <strain evidence="9">GBOQ0MN5Z8</strain>
    </source>
</reference>
<feature type="transmembrane region" description="Helical" evidence="7">
    <location>
        <begin position="6"/>
        <end position="30"/>
    </location>
</feature>
<evidence type="ECO:0000256" key="7">
    <source>
        <dbReference type="SAM" id="Phobius"/>
    </source>
</evidence>
<evidence type="ECO:0000256" key="5">
    <source>
        <dbReference type="ARBA" id="ARBA00023136"/>
    </source>
</evidence>
<gene>
    <name evidence="9" type="ORF">FGG08_001866</name>
</gene>
<feature type="domain" description="3-oxo-5-alpha-steroid 4-dehydrogenase C-terminal" evidence="8">
    <location>
        <begin position="4"/>
        <end position="176"/>
    </location>
</feature>
<keyword evidence="5 7" id="KW-0472">Membrane</keyword>
<feature type="transmembrane region" description="Helical" evidence="7">
    <location>
        <begin position="42"/>
        <end position="62"/>
    </location>
</feature>
<evidence type="ECO:0000256" key="2">
    <source>
        <dbReference type="ARBA" id="ARBA00007742"/>
    </source>
</evidence>
<proteinExistence type="inferred from homology"/>
<dbReference type="EMBL" id="JAGHQL010000026">
    <property type="protein sequence ID" value="KAH0543827.1"/>
    <property type="molecule type" value="Genomic_DNA"/>
</dbReference>
<dbReference type="GO" id="GO:0016627">
    <property type="term" value="F:oxidoreductase activity, acting on the CH-CH group of donors"/>
    <property type="evidence" value="ECO:0007669"/>
    <property type="project" value="InterPro"/>
</dbReference>
<dbReference type="InterPro" id="IPR001104">
    <property type="entry name" value="3-oxo-5_a-steroid_4-DH_C"/>
</dbReference>
<feature type="compositionally biased region" description="Low complexity" evidence="6">
    <location>
        <begin position="508"/>
        <end position="526"/>
    </location>
</feature>
<evidence type="ECO:0000256" key="3">
    <source>
        <dbReference type="ARBA" id="ARBA00022692"/>
    </source>
</evidence>
<dbReference type="InterPro" id="IPR036941">
    <property type="entry name" value="Rcpt_L-dom_sf"/>
</dbReference>
<dbReference type="SUPFAM" id="SSF52058">
    <property type="entry name" value="L domain-like"/>
    <property type="match status" value="2"/>
</dbReference>
<evidence type="ECO:0000256" key="6">
    <source>
        <dbReference type="SAM" id="MobiDB-lite"/>
    </source>
</evidence>